<evidence type="ECO:0000256" key="7">
    <source>
        <dbReference type="ARBA" id="ARBA00022785"/>
    </source>
</evidence>
<reference evidence="14 15" key="1">
    <citation type="journal article" date="2019" name="Front. Microbiol.">
        <title>Genomes of Neutrophilic Sulfur-Oxidizing Chemolithoautotrophs Representing 9 Proteobacterial Species From 8 Genera.</title>
        <authorList>
            <person name="Watanabe T."/>
            <person name="Kojima H."/>
            <person name="Umezawa K."/>
            <person name="Hori C."/>
            <person name="Takasuka T.E."/>
            <person name="Kato Y."/>
            <person name="Fukui M."/>
        </authorList>
    </citation>
    <scope>NUCLEOTIDE SEQUENCE [LARGE SCALE GENOMIC DNA]</scope>
    <source>
        <strain evidence="14 15">TTN</strain>
    </source>
</reference>
<comment type="similarity">
    <text evidence="9 13">Belongs to the QueA family.</text>
</comment>
<evidence type="ECO:0000256" key="8">
    <source>
        <dbReference type="ARBA" id="ARBA00052751"/>
    </source>
</evidence>
<dbReference type="Gene3D" id="2.40.10.240">
    <property type="entry name" value="QueA-like"/>
    <property type="match status" value="1"/>
</dbReference>
<dbReference type="SUPFAM" id="SSF111337">
    <property type="entry name" value="QueA-like"/>
    <property type="match status" value="1"/>
</dbReference>
<evidence type="ECO:0000256" key="9">
    <source>
        <dbReference type="ARBA" id="ARBA00061210"/>
    </source>
</evidence>
<comment type="caution">
    <text evidence="14">The sequence shown here is derived from an EMBL/GenBank/DDBJ whole genome shotgun (WGS) entry which is preliminary data.</text>
</comment>
<dbReference type="UniPathway" id="UPA00392"/>
<comment type="subunit">
    <text evidence="3 13">Monomer.</text>
</comment>
<evidence type="ECO:0000256" key="5">
    <source>
        <dbReference type="ARBA" id="ARBA00022679"/>
    </source>
</evidence>
<dbReference type="Pfam" id="PF02547">
    <property type="entry name" value="Queuosine_synth"/>
    <property type="match status" value="1"/>
</dbReference>
<keyword evidence="6 13" id="KW-0949">S-adenosyl-L-methionine</keyword>
<dbReference type="EMBL" id="BGOW01000028">
    <property type="protein sequence ID" value="GBL46859.1"/>
    <property type="molecule type" value="Genomic_DNA"/>
</dbReference>
<dbReference type="EC" id="2.4.99.17" evidence="10 13"/>
<dbReference type="PANTHER" id="PTHR30307">
    <property type="entry name" value="S-ADENOSYLMETHIONINE:TRNA RIBOSYLTRANSFERASE-ISOMERASE"/>
    <property type="match status" value="1"/>
</dbReference>
<evidence type="ECO:0000256" key="4">
    <source>
        <dbReference type="ARBA" id="ARBA00022490"/>
    </source>
</evidence>
<dbReference type="InterPro" id="IPR042119">
    <property type="entry name" value="QueA_dom2"/>
</dbReference>
<keyword evidence="14" id="KW-0413">Isomerase</keyword>
<organism evidence="14 15">
    <name type="scientific">Sulfuriferula multivorans</name>
    <dbReference type="NCBI Taxonomy" id="1559896"/>
    <lineage>
        <taxon>Bacteria</taxon>
        <taxon>Pseudomonadati</taxon>
        <taxon>Pseudomonadota</taxon>
        <taxon>Betaproteobacteria</taxon>
        <taxon>Nitrosomonadales</taxon>
        <taxon>Sulfuricellaceae</taxon>
        <taxon>Sulfuriferula</taxon>
    </lineage>
</organism>
<proteinExistence type="inferred from homology"/>
<evidence type="ECO:0000256" key="3">
    <source>
        <dbReference type="ARBA" id="ARBA00011245"/>
    </source>
</evidence>
<evidence type="ECO:0000256" key="2">
    <source>
        <dbReference type="ARBA" id="ARBA00004691"/>
    </source>
</evidence>
<dbReference type="HAMAP" id="MF_00113">
    <property type="entry name" value="QueA"/>
    <property type="match status" value="1"/>
</dbReference>
<dbReference type="AlphaFoldDB" id="A0A401JGU3"/>
<comment type="catalytic activity">
    <reaction evidence="8 13">
        <text>7-aminomethyl-7-carbaguanosine(34) in tRNA + S-adenosyl-L-methionine = epoxyqueuosine(34) in tRNA + adenine + L-methionine + 2 H(+)</text>
        <dbReference type="Rhea" id="RHEA:32155"/>
        <dbReference type="Rhea" id="RHEA-COMP:10342"/>
        <dbReference type="Rhea" id="RHEA-COMP:18582"/>
        <dbReference type="ChEBI" id="CHEBI:15378"/>
        <dbReference type="ChEBI" id="CHEBI:16708"/>
        <dbReference type="ChEBI" id="CHEBI:57844"/>
        <dbReference type="ChEBI" id="CHEBI:59789"/>
        <dbReference type="ChEBI" id="CHEBI:82833"/>
        <dbReference type="ChEBI" id="CHEBI:194443"/>
        <dbReference type="EC" id="2.4.99.17"/>
    </reaction>
</comment>
<evidence type="ECO:0000256" key="13">
    <source>
        <dbReference type="HAMAP-Rule" id="MF_00113"/>
    </source>
</evidence>
<dbReference type="GO" id="GO:0008616">
    <property type="term" value="P:tRNA queuosine(34) biosynthetic process"/>
    <property type="evidence" value="ECO:0007669"/>
    <property type="project" value="UniProtKB-UniRule"/>
</dbReference>
<keyword evidence="15" id="KW-1185">Reference proteome</keyword>
<dbReference type="NCBIfam" id="NF001140">
    <property type="entry name" value="PRK00147.1"/>
    <property type="match status" value="1"/>
</dbReference>
<keyword evidence="5 13" id="KW-0808">Transferase</keyword>
<evidence type="ECO:0000313" key="14">
    <source>
        <dbReference type="EMBL" id="GBL46859.1"/>
    </source>
</evidence>
<dbReference type="InterPro" id="IPR003699">
    <property type="entry name" value="QueA"/>
</dbReference>
<dbReference type="InterPro" id="IPR042118">
    <property type="entry name" value="QueA_dom1"/>
</dbReference>
<evidence type="ECO:0000256" key="6">
    <source>
        <dbReference type="ARBA" id="ARBA00022691"/>
    </source>
</evidence>
<comment type="subcellular location">
    <subcellularLocation>
        <location evidence="1 13">Cytoplasm</location>
    </subcellularLocation>
</comment>
<comment type="pathway">
    <text evidence="2 13">tRNA modification; tRNA-queuosine biosynthesis.</text>
</comment>
<keyword evidence="7 13" id="KW-0671">Queuosine biosynthesis</keyword>
<dbReference type="PANTHER" id="PTHR30307:SF0">
    <property type="entry name" value="S-ADENOSYLMETHIONINE:TRNA RIBOSYLTRANSFERASE-ISOMERASE"/>
    <property type="match status" value="1"/>
</dbReference>
<evidence type="ECO:0000256" key="11">
    <source>
        <dbReference type="ARBA" id="ARBA00069325"/>
    </source>
</evidence>
<evidence type="ECO:0000256" key="1">
    <source>
        <dbReference type="ARBA" id="ARBA00004496"/>
    </source>
</evidence>
<name>A0A401JGU3_9PROT</name>
<dbReference type="Gene3D" id="3.40.1780.10">
    <property type="entry name" value="QueA-like"/>
    <property type="match status" value="1"/>
</dbReference>
<gene>
    <name evidence="13" type="primary">queA</name>
    <name evidence="14" type="ORF">SFMTTN_2684</name>
</gene>
<dbReference type="Proteomes" id="UP000286806">
    <property type="component" value="Unassembled WGS sequence"/>
</dbReference>
<dbReference type="InterPro" id="IPR036100">
    <property type="entry name" value="QueA_sf"/>
</dbReference>
<sequence length="345" mass="37520">MRTTDFDFSLPDELIAQFPPSSRSSSRLLHLDGASGQLADRLFTGLPAYLRRGDVMVFNDTRVIKARLYGRKASGGQVELLIERVTGDHEALAFIRASHAPQPGSTLSVADAVTLTVLAREHDLYRLRFDGSASVLDVLEQYGALPLPPYIERAADSADDARYQTVYARHPGAVAAPTAGLHFDEAMLAQLDAMGVIRTHVTLHVGAGTFQPVRVDDLAEHTMHSERYTIPQATVDAIAQAKAQGGRVLAVGTTSLRALEAAAQSGTLIAGAGETSIFITPGYRFKVVERLLTNFHLPKSTLVMLVSAFAGLDHIRHAYAHAVAERYRFFSYGDAMLIERKDHGI</sequence>
<dbReference type="RefSeq" id="WP_124705638.1">
    <property type="nucleotide sequence ID" value="NZ_BGOW01000028.1"/>
</dbReference>
<dbReference type="GO" id="GO:0005737">
    <property type="term" value="C:cytoplasm"/>
    <property type="evidence" value="ECO:0007669"/>
    <property type="project" value="UniProtKB-SubCell"/>
</dbReference>
<dbReference type="NCBIfam" id="TIGR00113">
    <property type="entry name" value="queA"/>
    <property type="match status" value="1"/>
</dbReference>
<evidence type="ECO:0000313" key="15">
    <source>
        <dbReference type="Proteomes" id="UP000286806"/>
    </source>
</evidence>
<keyword evidence="4 13" id="KW-0963">Cytoplasm</keyword>
<accession>A0A401JGU3</accession>
<dbReference type="FunFam" id="3.40.1780.10:FF:000001">
    <property type="entry name" value="S-adenosylmethionine:tRNA ribosyltransferase-isomerase"/>
    <property type="match status" value="1"/>
</dbReference>
<evidence type="ECO:0000256" key="12">
    <source>
        <dbReference type="ARBA" id="ARBA00076160"/>
    </source>
</evidence>
<evidence type="ECO:0000256" key="10">
    <source>
        <dbReference type="ARBA" id="ARBA00066503"/>
    </source>
</evidence>
<comment type="function">
    <text evidence="13">Transfers and isomerizes the ribose moiety from AdoMet to the 7-aminomethyl group of 7-deazaguanine (preQ1-tRNA) to give epoxyqueuosine (oQ-tRNA).</text>
</comment>
<protein>
    <recommendedName>
        <fullName evidence="11 13">S-adenosylmethionine:tRNA ribosyltransferase-isomerase</fullName>
        <ecNumber evidence="10 13">2.4.99.17</ecNumber>
    </recommendedName>
    <alternativeName>
        <fullName evidence="12 13">Queuosine biosynthesis protein QueA</fullName>
    </alternativeName>
</protein>
<dbReference type="GO" id="GO:0051075">
    <property type="term" value="F:S-adenosylmethionine:tRNA ribosyltransferase-isomerase activity"/>
    <property type="evidence" value="ECO:0007669"/>
    <property type="project" value="UniProtKB-EC"/>
</dbReference>
<dbReference type="OrthoDB" id="9805933at2"/>